<dbReference type="GO" id="GO:0071555">
    <property type="term" value="P:cell wall organization"/>
    <property type="evidence" value="ECO:0007669"/>
    <property type="project" value="UniProtKB-KW"/>
</dbReference>
<keyword evidence="3 5" id="KW-0326">Glycosidase</keyword>
<comment type="caution">
    <text evidence="7">The sequence shown here is derived from an EMBL/GenBank/DDBJ whole genome shotgun (WGS) entry which is preliminary data.</text>
</comment>
<name>A0A4S8XEN6_AURPU</name>
<dbReference type="GO" id="GO:0005576">
    <property type="term" value="C:extracellular region"/>
    <property type="evidence" value="ECO:0007669"/>
    <property type="project" value="TreeGrafter"/>
</dbReference>
<dbReference type="FunFam" id="3.20.20.80:FF:000130">
    <property type="entry name" value="Endoglucanase C"/>
    <property type="match status" value="1"/>
</dbReference>
<gene>
    <name evidence="7" type="ORF">D6D22_07463</name>
</gene>
<evidence type="ECO:0000259" key="6">
    <source>
        <dbReference type="Pfam" id="PF00150"/>
    </source>
</evidence>
<protein>
    <submittedName>
        <fullName evidence="7">Cellulase</fullName>
    </submittedName>
</protein>
<dbReference type="GO" id="GO:0008422">
    <property type="term" value="F:beta-glucosidase activity"/>
    <property type="evidence" value="ECO:0007669"/>
    <property type="project" value="TreeGrafter"/>
</dbReference>
<reference evidence="7 8" key="1">
    <citation type="submission" date="2018-10" db="EMBL/GenBank/DDBJ databases">
        <title>Fifty Aureobasidium pullulans genomes reveal a recombining polyextremotolerant generalist.</title>
        <authorList>
            <person name="Gostincar C."/>
            <person name="Turk M."/>
            <person name="Zajc J."/>
            <person name="Gunde-Cimerman N."/>
        </authorList>
    </citation>
    <scope>NUCLEOTIDE SEQUENCE [LARGE SCALE GENOMIC DNA]</scope>
    <source>
        <strain evidence="7 8">EXF-11013</strain>
    </source>
</reference>
<evidence type="ECO:0000313" key="7">
    <source>
        <dbReference type="EMBL" id="THW36871.1"/>
    </source>
</evidence>
<comment type="similarity">
    <text evidence="1 5">Belongs to the glycosyl hydrolase 5 (cellulase A) family.</text>
</comment>
<dbReference type="AlphaFoldDB" id="A0A4S8XEN6"/>
<dbReference type="Pfam" id="PF00150">
    <property type="entry name" value="Cellulase"/>
    <property type="match status" value="1"/>
</dbReference>
<dbReference type="InterPro" id="IPR050386">
    <property type="entry name" value="Glycosyl_hydrolase_5"/>
</dbReference>
<sequence length="509" mass="57425">MAPHASDTEFAVSLDQTTHASTKTMTAREISRKSSHSMLRVDGSSIVDANGNAIILKGSALGGQLNMENFITGYSGHEHEHRAAMAEVLGKEKAQYFFDRFLHHFFTDADAAFFASLGLNCIRIPFNYRHFIDDNEPSVIKQSGFDLLDNIVSICQRHGLYAILDLHAVPGGQNQDWHSDSGLSKALFWDFKVFQDQMIDLWVAIAKHYTGNAVIAGYNPLNEPADPQHVRLISWYERVENAIRAVDPDHILFIDGNTYAMDFSHFDSVLPNSVYACHDYAMLGFPIPGQAPYSGKPEQNQKLLRQFERKAEFTKKHNVPLWNGEFGPVYADPTVDADADATNKARFGVLKEQLNIYANTKTSWSIWLYKDVGYQGMVHLSRDSAYMRLVAPFIAKKQRLGLDFWGVVDKSGVADTYEPFLDDLKEMVPAHIRDAMYPNVWSFDRQFERVIRECLLSEYLGKEFAELFTGKTYEELDELAASFRFENCVPREGLNAILRADAVGGSLSA</sequence>
<evidence type="ECO:0000313" key="8">
    <source>
        <dbReference type="Proteomes" id="UP000310687"/>
    </source>
</evidence>
<evidence type="ECO:0000256" key="3">
    <source>
        <dbReference type="ARBA" id="ARBA00023295"/>
    </source>
</evidence>
<dbReference type="GO" id="GO:0009251">
    <property type="term" value="P:glucan catabolic process"/>
    <property type="evidence" value="ECO:0007669"/>
    <property type="project" value="TreeGrafter"/>
</dbReference>
<accession>A0A4S8XEN6</accession>
<dbReference type="InterPro" id="IPR017853">
    <property type="entry name" value="GH"/>
</dbReference>
<dbReference type="PANTHER" id="PTHR31297:SF13">
    <property type="entry name" value="PUTATIVE-RELATED"/>
    <property type="match status" value="1"/>
</dbReference>
<proteinExistence type="inferred from homology"/>
<dbReference type="SUPFAM" id="SSF51445">
    <property type="entry name" value="(Trans)glycosidases"/>
    <property type="match status" value="1"/>
</dbReference>
<evidence type="ECO:0000256" key="1">
    <source>
        <dbReference type="ARBA" id="ARBA00005641"/>
    </source>
</evidence>
<organism evidence="7 8">
    <name type="scientific">Aureobasidium pullulans</name>
    <name type="common">Black yeast</name>
    <name type="synonym">Pullularia pullulans</name>
    <dbReference type="NCBI Taxonomy" id="5580"/>
    <lineage>
        <taxon>Eukaryota</taxon>
        <taxon>Fungi</taxon>
        <taxon>Dikarya</taxon>
        <taxon>Ascomycota</taxon>
        <taxon>Pezizomycotina</taxon>
        <taxon>Dothideomycetes</taxon>
        <taxon>Dothideomycetidae</taxon>
        <taxon>Dothideales</taxon>
        <taxon>Saccotheciaceae</taxon>
        <taxon>Aureobasidium</taxon>
    </lineage>
</organism>
<dbReference type="InterPro" id="IPR001547">
    <property type="entry name" value="Glyco_hydro_5"/>
</dbReference>
<dbReference type="Gene3D" id="3.20.20.80">
    <property type="entry name" value="Glycosidases"/>
    <property type="match status" value="1"/>
</dbReference>
<dbReference type="EMBL" id="QZAL01000129">
    <property type="protein sequence ID" value="THW36871.1"/>
    <property type="molecule type" value="Genomic_DNA"/>
</dbReference>
<feature type="domain" description="Glycoside hydrolase family 5" evidence="6">
    <location>
        <begin position="107"/>
        <end position="370"/>
    </location>
</feature>
<dbReference type="PANTHER" id="PTHR31297">
    <property type="entry name" value="GLUCAN ENDO-1,6-BETA-GLUCOSIDASE B"/>
    <property type="match status" value="1"/>
</dbReference>
<evidence type="ECO:0000256" key="4">
    <source>
        <dbReference type="ARBA" id="ARBA00023316"/>
    </source>
</evidence>
<dbReference type="GO" id="GO:0009986">
    <property type="term" value="C:cell surface"/>
    <property type="evidence" value="ECO:0007669"/>
    <property type="project" value="TreeGrafter"/>
</dbReference>
<evidence type="ECO:0000256" key="2">
    <source>
        <dbReference type="ARBA" id="ARBA00022801"/>
    </source>
</evidence>
<keyword evidence="2 5" id="KW-0378">Hydrolase</keyword>
<keyword evidence="4" id="KW-0961">Cell wall biogenesis/degradation</keyword>
<evidence type="ECO:0000256" key="5">
    <source>
        <dbReference type="RuleBase" id="RU361153"/>
    </source>
</evidence>
<dbReference type="Proteomes" id="UP000310687">
    <property type="component" value="Unassembled WGS sequence"/>
</dbReference>